<name>A0A0A9H896_ARUDO</name>
<reference evidence="1" key="1">
    <citation type="submission" date="2014-09" db="EMBL/GenBank/DDBJ databases">
        <authorList>
            <person name="Magalhaes I.L.F."/>
            <person name="Oliveira U."/>
            <person name="Santos F.R."/>
            <person name="Vidigal T.H.D.A."/>
            <person name="Brescovit A.D."/>
            <person name="Santos A.J."/>
        </authorList>
    </citation>
    <scope>NUCLEOTIDE SEQUENCE</scope>
    <source>
        <tissue evidence="1">Shoot tissue taken approximately 20 cm above the soil surface</tissue>
    </source>
</reference>
<accession>A0A0A9H896</accession>
<reference evidence="1" key="2">
    <citation type="journal article" date="2015" name="Data Brief">
        <title>Shoot transcriptome of the giant reed, Arundo donax.</title>
        <authorList>
            <person name="Barrero R.A."/>
            <person name="Guerrero F.D."/>
            <person name="Moolhuijzen P."/>
            <person name="Goolsby J.A."/>
            <person name="Tidwell J."/>
            <person name="Bellgard S.E."/>
            <person name="Bellgard M.I."/>
        </authorList>
    </citation>
    <scope>NUCLEOTIDE SEQUENCE</scope>
    <source>
        <tissue evidence="1">Shoot tissue taken approximately 20 cm above the soil surface</tissue>
    </source>
</reference>
<dbReference type="EMBL" id="GBRH01164461">
    <property type="protein sequence ID" value="JAE33435.1"/>
    <property type="molecule type" value="Transcribed_RNA"/>
</dbReference>
<proteinExistence type="predicted"/>
<dbReference type="AlphaFoldDB" id="A0A0A9H896"/>
<organism evidence="1">
    <name type="scientific">Arundo donax</name>
    <name type="common">Giant reed</name>
    <name type="synonym">Donax arundinaceus</name>
    <dbReference type="NCBI Taxonomy" id="35708"/>
    <lineage>
        <taxon>Eukaryota</taxon>
        <taxon>Viridiplantae</taxon>
        <taxon>Streptophyta</taxon>
        <taxon>Embryophyta</taxon>
        <taxon>Tracheophyta</taxon>
        <taxon>Spermatophyta</taxon>
        <taxon>Magnoliopsida</taxon>
        <taxon>Liliopsida</taxon>
        <taxon>Poales</taxon>
        <taxon>Poaceae</taxon>
        <taxon>PACMAD clade</taxon>
        <taxon>Arundinoideae</taxon>
        <taxon>Arundineae</taxon>
        <taxon>Arundo</taxon>
    </lineage>
</organism>
<sequence>MMIYFIVIYNQKCPGKQLQLHNCDNLIQRTSFHVHAQNEIYQLRM</sequence>
<evidence type="ECO:0000313" key="1">
    <source>
        <dbReference type="EMBL" id="JAE33435.1"/>
    </source>
</evidence>
<protein>
    <submittedName>
        <fullName evidence="1">Uncharacterized protein</fullName>
    </submittedName>
</protein>